<organism evidence="1 2">
    <name type="scientific">Dictyobacter arantiisoli</name>
    <dbReference type="NCBI Taxonomy" id="2014874"/>
    <lineage>
        <taxon>Bacteria</taxon>
        <taxon>Bacillati</taxon>
        <taxon>Chloroflexota</taxon>
        <taxon>Ktedonobacteria</taxon>
        <taxon>Ktedonobacterales</taxon>
        <taxon>Dictyobacteraceae</taxon>
        <taxon>Dictyobacter</taxon>
    </lineage>
</organism>
<keyword evidence="2" id="KW-1185">Reference proteome</keyword>
<protein>
    <submittedName>
        <fullName evidence="1">Uncharacterized protein</fullName>
    </submittedName>
</protein>
<evidence type="ECO:0000313" key="1">
    <source>
        <dbReference type="EMBL" id="GCF09442.1"/>
    </source>
</evidence>
<reference evidence="1 2" key="1">
    <citation type="submission" date="2019-01" db="EMBL/GenBank/DDBJ databases">
        <title>Draft genome sequence of Dictyobacter sp. Uno17.</title>
        <authorList>
            <person name="Wang C.M."/>
            <person name="Zheng Y."/>
            <person name="Sakai Y."/>
            <person name="Abe K."/>
            <person name="Yokota A."/>
            <person name="Yabe S."/>
        </authorList>
    </citation>
    <scope>NUCLEOTIDE SEQUENCE [LARGE SCALE GENOMIC DNA]</scope>
    <source>
        <strain evidence="1 2">Uno17</strain>
    </source>
</reference>
<name>A0A5A5TDA3_9CHLR</name>
<sequence length="66" mass="7302">MATLPVLSSKRDPKRTRAIQCTNCQKTSIVGLADGGKDIHFLNMVTWECPTCHKNNVTPFLENIAS</sequence>
<dbReference type="EMBL" id="BIXY01000043">
    <property type="protein sequence ID" value="GCF09442.1"/>
    <property type="molecule type" value="Genomic_DNA"/>
</dbReference>
<evidence type="ECO:0000313" key="2">
    <source>
        <dbReference type="Proteomes" id="UP000322530"/>
    </source>
</evidence>
<dbReference type="AlphaFoldDB" id="A0A5A5TDA3"/>
<dbReference type="Proteomes" id="UP000322530">
    <property type="component" value="Unassembled WGS sequence"/>
</dbReference>
<gene>
    <name evidence="1" type="ORF">KDI_30060</name>
</gene>
<comment type="caution">
    <text evidence="1">The sequence shown here is derived from an EMBL/GenBank/DDBJ whole genome shotgun (WGS) entry which is preliminary data.</text>
</comment>
<accession>A0A5A5TDA3</accession>
<proteinExistence type="predicted"/>